<dbReference type="InterPro" id="IPR039760">
    <property type="entry name" value="MOFRL_protein"/>
</dbReference>
<keyword evidence="4" id="KW-1185">Reference proteome</keyword>
<evidence type="ECO:0000313" key="4">
    <source>
        <dbReference type="Proteomes" id="UP000613160"/>
    </source>
</evidence>
<dbReference type="FunFam" id="3.40.1480.10:FF:000002">
    <property type="entry name" value="Glycerate kinase"/>
    <property type="match status" value="1"/>
</dbReference>
<dbReference type="Proteomes" id="UP000613160">
    <property type="component" value="Unassembled WGS sequence"/>
</dbReference>
<dbReference type="EMBL" id="BMJJ01000001">
    <property type="protein sequence ID" value="GGD06973.1"/>
    <property type="molecule type" value="Genomic_DNA"/>
</dbReference>
<reference evidence="3" key="2">
    <citation type="submission" date="2020-09" db="EMBL/GenBank/DDBJ databases">
        <authorList>
            <person name="Sun Q."/>
            <person name="Zhou Y."/>
        </authorList>
    </citation>
    <scope>NUCLEOTIDE SEQUENCE</scope>
    <source>
        <strain evidence="3">CGMCC 1.15493</strain>
    </source>
</reference>
<gene>
    <name evidence="3" type="ORF">GCM10011335_07480</name>
</gene>
<dbReference type="InterPro" id="IPR025286">
    <property type="entry name" value="MOFRL_assoc_dom"/>
</dbReference>
<reference evidence="3" key="1">
    <citation type="journal article" date="2014" name="Int. J. Syst. Evol. Microbiol.">
        <title>Complete genome sequence of Corynebacterium casei LMG S-19264T (=DSM 44701T), isolated from a smear-ripened cheese.</title>
        <authorList>
            <consortium name="US DOE Joint Genome Institute (JGI-PGF)"/>
            <person name="Walter F."/>
            <person name="Albersmeier A."/>
            <person name="Kalinowski J."/>
            <person name="Ruckert C."/>
        </authorList>
    </citation>
    <scope>NUCLEOTIDE SEQUENCE</scope>
    <source>
        <strain evidence="3">CGMCC 1.15493</strain>
    </source>
</reference>
<protein>
    <submittedName>
        <fullName evidence="3">Hydroxypyruvate reductase</fullName>
    </submittedName>
</protein>
<dbReference type="InterPro" id="IPR007835">
    <property type="entry name" value="MOFRL"/>
</dbReference>
<dbReference type="Gene3D" id="3.40.50.10180">
    <property type="entry name" value="Glycerate kinase, MOFRL-like N-terminal domain"/>
    <property type="match status" value="1"/>
</dbReference>
<dbReference type="Pfam" id="PF13660">
    <property type="entry name" value="DUF4147"/>
    <property type="match status" value="1"/>
</dbReference>
<dbReference type="GO" id="GO:0005737">
    <property type="term" value="C:cytoplasm"/>
    <property type="evidence" value="ECO:0007669"/>
    <property type="project" value="TreeGrafter"/>
</dbReference>
<feature type="domain" description="MOFRL-associated" evidence="2">
    <location>
        <begin position="13"/>
        <end position="239"/>
    </location>
</feature>
<evidence type="ECO:0000259" key="1">
    <source>
        <dbReference type="Pfam" id="PF05161"/>
    </source>
</evidence>
<dbReference type="SUPFAM" id="SSF82544">
    <property type="entry name" value="GckA/TtuD-like"/>
    <property type="match status" value="1"/>
</dbReference>
<organism evidence="3 4">
    <name type="scientific">Aureimonas glaciei</name>
    <dbReference type="NCBI Taxonomy" id="1776957"/>
    <lineage>
        <taxon>Bacteria</taxon>
        <taxon>Pseudomonadati</taxon>
        <taxon>Pseudomonadota</taxon>
        <taxon>Alphaproteobacteria</taxon>
        <taxon>Hyphomicrobiales</taxon>
        <taxon>Aurantimonadaceae</taxon>
        <taxon>Aureimonas</taxon>
    </lineage>
</organism>
<comment type="caution">
    <text evidence="3">The sequence shown here is derived from an EMBL/GenBank/DDBJ whole genome shotgun (WGS) entry which is preliminary data.</text>
</comment>
<dbReference type="InterPro" id="IPR037035">
    <property type="entry name" value="GK-like_C_sf"/>
</dbReference>
<proteinExistence type="predicted"/>
<evidence type="ECO:0000259" key="2">
    <source>
        <dbReference type="Pfam" id="PF13660"/>
    </source>
</evidence>
<dbReference type="AlphaFoldDB" id="A0A917D7F2"/>
<dbReference type="GO" id="GO:0008887">
    <property type="term" value="F:glycerate kinase activity"/>
    <property type="evidence" value="ECO:0007669"/>
    <property type="project" value="InterPro"/>
</dbReference>
<feature type="domain" description="MOFRL" evidence="1">
    <location>
        <begin position="314"/>
        <end position="423"/>
    </location>
</feature>
<accession>A0A917D7F2</accession>
<dbReference type="PANTHER" id="PTHR12227">
    <property type="entry name" value="GLYCERATE KINASE"/>
    <property type="match status" value="1"/>
</dbReference>
<dbReference type="Pfam" id="PF05161">
    <property type="entry name" value="MOFRL"/>
    <property type="match status" value="1"/>
</dbReference>
<dbReference type="Gene3D" id="3.40.1480.10">
    <property type="entry name" value="MOFRL domain"/>
    <property type="match status" value="1"/>
</dbReference>
<name>A0A917D7F2_9HYPH</name>
<dbReference type="InterPro" id="IPR038614">
    <property type="entry name" value="GK_N_sf"/>
</dbReference>
<dbReference type="PANTHER" id="PTHR12227:SF0">
    <property type="entry name" value="GLYCERATE KINASE"/>
    <property type="match status" value="1"/>
</dbReference>
<sequence length="434" mass="43553">MADSMGGSETETLRAIFDAVVAASHPGGVLAAHLPEAPKGRVIMLGAGKAGASMAAAAVAYYRERGVGDERLVGIAVARDGYGCAAGPVEVVEAGHPLPNAAGLAATRRVLDLARGAGPDDLVLALISGGGSANWLLPRDGITLEDKQAVTRALLRSGAGIVEMNCIRKHLSEIKGGRLAVACGSATLVTLAISDVPGDDPSVIASGPTVPDPTTREDALAIVARRGIALPESCRRVLEGDSCETPKPGDPVFAGQAYTIVATPHSAMQAGIAAAVAAGYRPILLGTDVEGEARDVAREHAALALDARARGERVAILSGGELTVTMTGSGRGGPNQEYALALALALDGAAGIVALSADTDGTDGGTGLASDPAGAFVSPDTLARARAAGLDPQAALANNDSTAFFETLNDLFVPGPTLTNVNDCRIILVGGGMA</sequence>
<evidence type="ECO:0000313" key="3">
    <source>
        <dbReference type="EMBL" id="GGD06973.1"/>
    </source>
</evidence>